<evidence type="ECO:0000313" key="1">
    <source>
        <dbReference type="EMBL" id="SFU81826.1"/>
    </source>
</evidence>
<protein>
    <submittedName>
        <fullName evidence="1">Uncharacterized protein</fullName>
    </submittedName>
</protein>
<accession>A0A1I7J9F2</accession>
<gene>
    <name evidence="1" type="ORF">SAMN04489707_102366</name>
</gene>
<keyword evidence="2" id="KW-1185">Reference proteome</keyword>
<proteinExistence type="predicted"/>
<organism evidence="1 2">
    <name type="scientific">Paenacidovorax caeni</name>
    <dbReference type="NCBI Taxonomy" id="343013"/>
    <lineage>
        <taxon>Bacteria</taxon>
        <taxon>Pseudomonadati</taxon>
        <taxon>Pseudomonadota</taxon>
        <taxon>Betaproteobacteria</taxon>
        <taxon>Burkholderiales</taxon>
        <taxon>Comamonadaceae</taxon>
        <taxon>Paenacidovorax</taxon>
    </lineage>
</organism>
<dbReference type="OrthoDB" id="8912899at2"/>
<dbReference type="Proteomes" id="UP000183656">
    <property type="component" value="Unassembled WGS sequence"/>
</dbReference>
<sequence length="123" mass="13263">MDTRPPKAVDQGAAVAAQIVAQRLETIRRHMPETLACIRDRAEHFGDEAYALVRRGLRGEPGCFYAVENGYVMGQPAGLPSGVLRDAAGFMVEMGCTHVCIWPERVWQGRAAGQDGGGQHGAD</sequence>
<name>A0A1I7J9F2_9BURK</name>
<reference evidence="1 2" key="1">
    <citation type="submission" date="2016-10" db="EMBL/GenBank/DDBJ databases">
        <authorList>
            <person name="de Groot N.N."/>
        </authorList>
    </citation>
    <scope>NUCLEOTIDE SEQUENCE [LARGE SCALE GENOMIC DNA]</scope>
    <source>
        <strain evidence="1 2">R-24608</strain>
    </source>
</reference>
<evidence type="ECO:0000313" key="2">
    <source>
        <dbReference type="Proteomes" id="UP000183656"/>
    </source>
</evidence>
<dbReference type="EMBL" id="FPBX01000023">
    <property type="protein sequence ID" value="SFU81826.1"/>
    <property type="molecule type" value="Genomic_DNA"/>
</dbReference>
<dbReference type="AlphaFoldDB" id="A0A1I7J9F2"/>
<dbReference type="STRING" id="343013.SAMN04489707_102366"/>